<name>A0ABR2TT33_9ROSI</name>
<organism evidence="1 2">
    <name type="scientific">Hibiscus sabdariffa</name>
    <name type="common">roselle</name>
    <dbReference type="NCBI Taxonomy" id="183260"/>
    <lineage>
        <taxon>Eukaryota</taxon>
        <taxon>Viridiplantae</taxon>
        <taxon>Streptophyta</taxon>
        <taxon>Embryophyta</taxon>
        <taxon>Tracheophyta</taxon>
        <taxon>Spermatophyta</taxon>
        <taxon>Magnoliopsida</taxon>
        <taxon>eudicotyledons</taxon>
        <taxon>Gunneridae</taxon>
        <taxon>Pentapetalae</taxon>
        <taxon>rosids</taxon>
        <taxon>malvids</taxon>
        <taxon>Malvales</taxon>
        <taxon>Malvaceae</taxon>
        <taxon>Malvoideae</taxon>
        <taxon>Hibiscus</taxon>
    </lineage>
</organism>
<protein>
    <submittedName>
        <fullName evidence="1">Uncharacterized protein</fullName>
    </submittedName>
</protein>
<evidence type="ECO:0000313" key="2">
    <source>
        <dbReference type="Proteomes" id="UP001396334"/>
    </source>
</evidence>
<evidence type="ECO:0000313" key="1">
    <source>
        <dbReference type="EMBL" id="KAK9040617.1"/>
    </source>
</evidence>
<dbReference type="Proteomes" id="UP001396334">
    <property type="component" value="Unassembled WGS sequence"/>
</dbReference>
<accession>A0ABR2TT33</accession>
<dbReference type="EMBL" id="JBBPBN010000004">
    <property type="protein sequence ID" value="KAK9040617.1"/>
    <property type="molecule type" value="Genomic_DNA"/>
</dbReference>
<keyword evidence="2" id="KW-1185">Reference proteome</keyword>
<gene>
    <name evidence="1" type="ORF">V6N11_015761</name>
</gene>
<sequence length="103" mass="10895">MMLGFVVGETRICSANLSVEEISYGVTRVDQNEGIIEVAQTGMIIVSMLASTVGSKAGGYHCDKGISLIMDPENGAVSLLPIIFLGKEIAMISTIQCQSKLLS</sequence>
<comment type="caution">
    <text evidence="1">The sequence shown here is derived from an EMBL/GenBank/DDBJ whole genome shotgun (WGS) entry which is preliminary data.</text>
</comment>
<proteinExistence type="predicted"/>
<reference evidence="1 2" key="1">
    <citation type="journal article" date="2024" name="G3 (Bethesda)">
        <title>Genome assembly of Hibiscus sabdariffa L. provides insights into metabolisms of medicinal natural products.</title>
        <authorList>
            <person name="Kim T."/>
        </authorList>
    </citation>
    <scope>NUCLEOTIDE SEQUENCE [LARGE SCALE GENOMIC DNA]</scope>
    <source>
        <strain evidence="1">TK-2024</strain>
        <tissue evidence="1">Old leaves</tissue>
    </source>
</reference>